<dbReference type="AlphaFoldDB" id="A0AAV1GL39"/>
<accession>A0AAV1GL39</accession>
<dbReference type="Proteomes" id="UP001178508">
    <property type="component" value="Chromosome 15"/>
</dbReference>
<keyword evidence="2" id="KW-1185">Reference proteome</keyword>
<evidence type="ECO:0000313" key="2">
    <source>
        <dbReference type="Proteomes" id="UP001178508"/>
    </source>
</evidence>
<organism evidence="1 2">
    <name type="scientific">Xyrichtys novacula</name>
    <name type="common">Pearly razorfish</name>
    <name type="synonym">Hemipteronotus novacula</name>
    <dbReference type="NCBI Taxonomy" id="13765"/>
    <lineage>
        <taxon>Eukaryota</taxon>
        <taxon>Metazoa</taxon>
        <taxon>Chordata</taxon>
        <taxon>Craniata</taxon>
        <taxon>Vertebrata</taxon>
        <taxon>Euteleostomi</taxon>
        <taxon>Actinopterygii</taxon>
        <taxon>Neopterygii</taxon>
        <taxon>Teleostei</taxon>
        <taxon>Neoteleostei</taxon>
        <taxon>Acanthomorphata</taxon>
        <taxon>Eupercaria</taxon>
        <taxon>Labriformes</taxon>
        <taxon>Labridae</taxon>
        <taxon>Xyrichtys</taxon>
    </lineage>
</organism>
<reference evidence="1" key="1">
    <citation type="submission" date="2023-08" db="EMBL/GenBank/DDBJ databases">
        <authorList>
            <person name="Alioto T."/>
            <person name="Alioto T."/>
            <person name="Gomez Garrido J."/>
        </authorList>
    </citation>
    <scope>NUCLEOTIDE SEQUENCE</scope>
</reference>
<proteinExistence type="predicted"/>
<evidence type="ECO:0000313" key="1">
    <source>
        <dbReference type="EMBL" id="CAJ1073516.1"/>
    </source>
</evidence>
<sequence>MTALTELVLGKSVSRKQVHVVKPCKVVDYLPQCHFLQQNLRLHVLVVQTLDFEALSVWVACRCLRAAGGASKPVHRGHVASLLNLILLFIKPLLPTPPTLAKLLNYNSVLLGCSEEMSNVRRYSPIGASELNTG</sequence>
<dbReference type="EMBL" id="OY660878">
    <property type="protein sequence ID" value="CAJ1073516.1"/>
    <property type="molecule type" value="Genomic_DNA"/>
</dbReference>
<protein>
    <submittedName>
        <fullName evidence="1">Uncharacterized protein</fullName>
    </submittedName>
</protein>
<name>A0AAV1GL39_XYRNO</name>
<gene>
    <name evidence="1" type="ORF">XNOV1_A008156</name>
</gene>